<dbReference type="SUPFAM" id="SSF53383">
    <property type="entry name" value="PLP-dependent transferases"/>
    <property type="match status" value="1"/>
</dbReference>
<dbReference type="InterPro" id="IPR015421">
    <property type="entry name" value="PyrdxlP-dep_Trfase_major"/>
</dbReference>
<dbReference type="HAMAP" id="MF_01107">
    <property type="entry name" value="ArgD_aminotrans_3"/>
    <property type="match status" value="1"/>
</dbReference>
<comment type="caution">
    <text evidence="6">The sequence shown here is derived from an EMBL/GenBank/DDBJ whole genome shotgun (WGS) entry which is preliminary data.</text>
</comment>
<dbReference type="RefSeq" id="WP_150448441.1">
    <property type="nucleotide sequence ID" value="NZ_VYSA01000001.1"/>
</dbReference>
<dbReference type="GO" id="GO:0005737">
    <property type="term" value="C:cytoplasm"/>
    <property type="evidence" value="ECO:0007669"/>
    <property type="project" value="UniProtKB-SubCell"/>
</dbReference>
<proteinExistence type="inferred from homology"/>
<name>A0A5J5J9G1_9MICO</name>
<dbReference type="GO" id="GO:0003992">
    <property type="term" value="F:N2-acetyl-L-ornithine:2-oxoglutarate 5-aminotransferase activity"/>
    <property type="evidence" value="ECO:0007669"/>
    <property type="project" value="UniProtKB-UniRule"/>
</dbReference>
<dbReference type="PANTHER" id="PTHR11986:SF79">
    <property type="entry name" value="ACETYLORNITHINE AMINOTRANSFERASE, MITOCHONDRIAL"/>
    <property type="match status" value="1"/>
</dbReference>
<evidence type="ECO:0000256" key="2">
    <source>
        <dbReference type="ARBA" id="ARBA00022605"/>
    </source>
</evidence>
<dbReference type="InterPro" id="IPR015424">
    <property type="entry name" value="PyrdxlP-dep_Trfase"/>
</dbReference>
<protein>
    <recommendedName>
        <fullName evidence="5">Acetylornithine aminotransferase</fullName>
        <shortName evidence="5">ACOAT</shortName>
        <ecNumber evidence="5">2.6.1.11</ecNumber>
    </recommendedName>
</protein>
<dbReference type="InterPro" id="IPR049704">
    <property type="entry name" value="Aminotrans_3_PPA_site"/>
</dbReference>
<keyword evidence="4 5" id="KW-0663">Pyridoxal phosphate</keyword>
<feature type="binding site" evidence="5">
    <location>
        <position position="287"/>
    </location>
    <ligand>
        <name>pyridoxal 5'-phosphate</name>
        <dbReference type="ChEBI" id="CHEBI:597326"/>
    </ligand>
</feature>
<dbReference type="InterPro" id="IPR015422">
    <property type="entry name" value="PyrdxlP-dep_Trfase_small"/>
</dbReference>
<evidence type="ECO:0000313" key="7">
    <source>
        <dbReference type="Proteomes" id="UP000325827"/>
    </source>
</evidence>
<keyword evidence="5" id="KW-0055">Arginine biosynthesis</keyword>
<dbReference type="GO" id="GO:0006526">
    <property type="term" value="P:L-arginine biosynthetic process"/>
    <property type="evidence" value="ECO:0007669"/>
    <property type="project" value="UniProtKB-UniRule"/>
</dbReference>
<gene>
    <name evidence="5" type="primary">argD</name>
    <name evidence="6" type="ORF">F6B43_05080</name>
</gene>
<dbReference type="EMBL" id="VYSA01000001">
    <property type="protein sequence ID" value="KAA9111675.1"/>
    <property type="molecule type" value="Genomic_DNA"/>
</dbReference>
<dbReference type="GO" id="GO:0042802">
    <property type="term" value="F:identical protein binding"/>
    <property type="evidence" value="ECO:0007669"/>
    <property type="project" value="TreeGrafter"/>
</dbReference>
<dbReference type="Pfam" id="PF00202">
    <property type="entry name" value="Aminotran_3"/>
    <property type="match status" value="1"/>
</dbReference>
<evidence type="ECO:0000313" key="6">
    <source>
        <dbReference type="EMBL" id="KAA9111675.1"/>
    </source>
</evidence>
<dbReference type="Proteomes" id="UP000325827">
    <property type="component" value="Unassembled WGS sequence"/>
</dbReference>
<dbReference type="UniPathway" id="UPA00068">
    <property type="reaction ID" value="UER00109"/>
</dbReference>
<comment type="catalytic activity">
    <reaction evidence="5">
        <text>N(2)-acetyl-L-ornithine + 2-oxoglutarate = N-acetyl-L-glutamate 5-semialdehyde + L-glutamate</text>
        <dbReference type="Rhea" id="RHEA:18049"/>
        <dbReference type="ChEBI" id="CHEBI:16810"/>
        <dbReference type="ChEBI" id="CHEBI:29123"/>
        <dbReference type="ChEBI" id="CHEBI:29985"/>
        <dbReference type="ChEBI" id="CHEBI:57805"/>
        <dbReference type="EC" id="2.6.1.11"/>
    </reaction>
</comment>
<feature type="binding site" evidence="5">
    <location>
        <begin position="111"/>
        <end position="112"/>
    </location>
    <ligand>
        <name>pyridoxal 5'-phosphate</name>
        <dbReference type="ChEBI" id="CHEBI:597326"/>
    </ligand>
</feature>
<accession>A0A5J5J9G1</accession>
<dbReference type="InterPro" id="IPR050103">
    <property type="entry name" value="Class-III_PLP-dep_AT"/>
</dbReference>
<keyword evidence="5" id="KW-0963">Cytoplasm</keyword>
<evidence type="ECO:0000256" key="1">
    <source>
        <dbReference type="ARBA" id="ARBA00022576"/>
    </source>
</evidence>
<dbReference type="PANTHER" id="PTHR11986">
    <property type="entry name" value="AMINOTRANSFERASE CLASS III"/>
    <property type="match status" value="1"/>
</dbReference>
<feature type="binding site" evidence="5">
    <location>
        <position position="145"/>
    </location>
    <ligand>
        <name>pyridoxal 5'-phosphate</name>
        <dbReference type="ChEBI" id="CHEBI:597326"/>
    </ligand>
</feature>
<feature type="binding site" evidence="5">
    <location>
        <position position="286"/>
    </location>
    <ligand>
        <name>N(2)-acetyl-L-ornithine</name>
        <dbReference type="ChEBI" id="CHEBI:57805"/>
    </ligand>
</feature>
<dbReference type="Gene3D" id="3.90.1150.10">
    <property type="entry name" value="Aspartate Aminotransferase, domain 1"/>
    <property type="match status" value="1"/>
</dbReference>
<dbReference type="InterPro" id="IPR005814">
    <property type="entry name" value="Aminotrans_3"/>
</dbReference>
<dbReference type="NCBIfam" id="NF002874">
    <property type="entry name" value="PRK03244.1"/>
    <property type="match status" value="1"/>
</dbReference>
<dbReference type="OrthoDB" id="9801052at2"/>
<dbReference type="NCBIfam" id="NF002325">
    <property type="entry name" value="PRK01278.1"/>
    <property type="match status" value="1"/>
</dbReference>
<comment type="subunit">
    <text evidence="5">Homodimer.</text>
</comment>
<dbReference type="NCBIfam" id="TIGR00707">
    <property type="entry name" value="argD"/>
    <property type="match status" value="1"/>
</dbReference>
<organism evidence="6 7">
    <name type="scientific">Microbacterium rhizomatis</name>
    <dbReference type="NCBI Taxonomy" id="1631477"/>
    <lineage>
        <taxon>Bacteria</taxon>
        <taxon>Bacillati</taxon>
        <taxon>Actinomycetota</taxon>
        <taxon>Actinomycetes</taxon>
        <taxon>Micrococcales</taxon>
        <taxon>Microbacteriaceae</taxon>
        <taxon>Microbacterium</taxon>
    </lineage>
</organism>
<comment type="miscellaneous">
    <text evidence="5">May also have succinyldiaminopimelate aminotransferase activity, thus carrying out the corresponding step in lysine biosynthesis.</text>
</comment>
<keyword evidence="7" id="KW-1185">Reference proteome</keyword>
<evidence type="ECO:0000256" key="3">
    <source>
        <dbReference type="ARBA" id="ARBA00022679"/>
    </source>
</evidence>
<sequence>MAGPRGTTWQEDVGRDLVRNLGDRLALLVRGEGAYVWDAEGRRYLDFLAGIAVNSLGHAHPVFVEAIARQAATLAHVSNYFATPPQLELAARLKRIAGTGDAGRVYFGNSGAEANEAAFKLARLHGAAKNGGQGRPRILALKSAFHGRTMGTLALTGKPAMQEPFLPMVPGVEFIDSTIDALDAALDERVAALFVEPIKGEAGVIELPEGYLEAARALTARHGALLILDEIQTGAGRTGEWFAFQHTGITPDAITVAKGIGGGFPIGALITYGAASDLFYPGTHGSTFGGNALGTAVAGAVLAEIEEAGLLRNATERGAQIRAAVDAIESPLVEGCRGQGLLIGIGLRHPIAAAVVAAAQEHGLIVNAANDETIRLAPALTIGDVEVDEFAGLFAAALKTVEDALMLEASGSEEEIPA</sequence>
<feature type="binding site" evidence="5">
    <location>
        <position position="148"/>
    </location>
    <ligand>
        <name>N(2)-acetyl-L-ornithine</name>
        <dbReference type="ChEBI" id="CHEBI:57805"/>
    </ligand>
</feature>
<comment type="similarity">
    <text evidence="5">Belongs to the class-III pyridoxal-phosphate-dependent aminotransferase family. ArgD subfamily.</text>
</comment>
<dbReference type="PIRSF" id="PIRSF000521">
    <property type="entry name" value="Transaminase_4ab_Lys_Orn"/>
    <property type="match status" value="1"/>
</dbReference>
<keyword evidence="1 5" id="KW-0032">Aminotransferase</keyword>
<comment type="subcellular location">
    <subcellularLocation>
        <location evidence="5">Cytoplasm</location>
    </subcellularLocation>
</comment>
<dbReference type="CDD" id="cd00610">
    <property type="entry name" value="OAT_like"/>
    <property type="match status" value="1"/>
</dbReference>
<dbReference type="PROSITE" id="PS00600">
    <property type="entry name" value="AA_TRANSFER_CLASS_3"/>
    <property type="match status" value="1"/>
</dbReference>
<evidence type="ECO:0000256" key="5">
    <source>
        <dbReference type="HAMAP-Rule" id="MF_01107"/>
    </source>
</evidence>
<comment type="pathway">
    <text evidence="5">Amino-acid biosynthesis; L-arginine biosynthesis; N(2)-acetyl-L-ornithine from L-glutamate: step 4/4.</text>
</comment>
<dbReference type="InterPro" id="IPR004636">
    <property type="entry name" value="AcOrn/SuccOrn_fam"/>
</dbReference>
<feature type="modified residue" description="N6-(pyridoxal phosphate)lysine" evidence="5">
    <location>
        <position position="258"/>
    </location>
</feature>
<dbReference type="FunFam" id="3.40.640.10:FF:000004">
    <property type="entry name" value="Acetylornithine aminotransferase"/>
    <property type="match status" value="1"/>
</dbReference>
<dbReference type="GO" id="GO:0030170">
    <property type="term" value="F:pyridoxal phosphate binding"/>
    <property type="evidence" value="ECO:0007669"/>
    <property type="project" value="InterPro"/>
</dbReference>
<keyword evidence="2 5" id="KW-0028">Amino-acid biosynthesis</keyword>
<dbReference type="Gene3D" id="3.40.640.10">
    <property type="entry name" value="Type I PLP-dependent aspartate aminotransferase-like (Major domain)"/>
    <property type="match status" value="1"/>
</dbReference>
<feature type="binding site" evidence="5">
    <location>
        <begin position="229"/>
        <end position="232"/>
    </location>
    <ligand>
        <name>pyridoxal 5'-phosphate</name>
        <dbReference type="ChEBI" id="CHEBI:597326"/>
    </ligand>
</feature>
<dbReference type="EC" id="2.6.1.11" evidence="5"/>
<dbReference type="AlphaFoldDB" id="A0A5J5J9G1"/>
<evidence type="ECO:0000256" key="4">
    <source>
        <dbReference type="ARBA" id="ARBA00022898"/>
    </source>
</evidence>
<keyword evidence="3 5" id="KW-0808">Transferase</keyword>
<comment type="cofactor">
    <cofactor evidence="5">
        <name>pyridoxal 5'-phosphate</name>
        <dbReference type="ChEBI" id="CHEBI:597326"/>
    </cofactor>
    <text evidence="5">Binds 1 pyridoxal phosphate per subunit.</text>
</comment>
<reference evidence="7" key="1">
    <citation type="submission" date="2019-09" db="EMBL/GenBank/DDBJ databases">
        <title>Mumia zhuanghuii sp. nov. isolated from the intestinal contents of plateau pika (Ochotona curzoniae) in the Qinghai-Tibet plateau of China.</title>
        <authorList>
            <person name="Tian Z."/>
        </authorList>
    </citation>
    <scope>NUCLEOTIDE SEQUENCE [LARGE SCALE GENOMIC DNA]</scope>
    <source>
        <strain evidence="7">JCM 30598</strain>
    </source>
</reference>